<dbReference type="Gene3D" id="3.30.2290.10">
    <property type="entry name" value="PmbA/TldD superfamily"/>
    <property type="match status" value="1"/>
</dbReference>
<keyword evidence="2" id="KW-0645">Protease</keyword>
<feature type="domain" description="Metalloprotease TldD/E N-terminal" evidence="5">
    <location>
        <begin position="17"/>
        <end position="79"/>
    </location>
</feature>
<dbReference type="Pfam" id="PF19289">
    <property type="entry name" value="PmbA_TldD_3rd"/>
    <property type="match status" value="1"/>
</dbReference>
<dbReference type="InterPro" id="IPR035068">
    <property type="entry name" value="TldD/PmbA_N"/>
</dbReference>
<dbReference type="InterPro" id="IPR002510">
    <property type="entry name" value="Metalloprtase-TldD/E_N"/>
</dbReference>
<dbReference type="InterPro" id="IPR045569">
    <property type="entry name" value="Metalloprtase-TldD/E_C"/>
</dbReference>
<dbReference type="PANTHER" id="PTHR30624">
    <property type="entry name" value="UNCHARACTERIZED PROTEIN TLDD AND PMBA"/>
    <property type="match status" value="1"/>
</dbReference>
<keyword evidence="3" id="KW-0378">Hydrolase</keyword>
<evidence type="ECO:0000256" key="2">
    <source>
        <dbReference type="ARBA" id="ARBA00022670"/>
    </source>
</evidence>
<dbReference type="GO" id="GO:0008237">
    <property type="term" value="F:metallopeptidase activity"/>
    <property type="evidence" value="ECO:0007669"/>
    <property type="project" value="UniProtKB-KW"/>
</dbReference>
<organism evidence="8 9">
    <name type="scientific">Candidatus Brocadia carolinensis</name>
    <dbReference type="NCBI Taxonomy" id="1004156"/>
    <lineage>
        <taxon>Bacteria</taxon>
        <taxon>Pseudomonadati</taxon>
        <taxon>Planctomycetota</taxon>
        <taxon>Candidatus Brocadiia</taxon>
        <taxon>Candidatus Brocadiales</taxon>
        <taxon>Candidatus Brocadiaceae</taxon>
        <taxon>Candidatus Brocadia</taxon>
    </lineage>
</organism>
<gene>
    <name evidence="8" type="ORF">AYP45_11030</name>
</gene>
<dbReference type="Pfam" id="PF01523">
    <property type="entry name" value="PmbA_TldD_1st"/>
    <property type="match status" value="1"/>
</dbReference>
<evidence type="ECO:0000256" key="1">
    <source>
        <dbReference type="ARBA" id="ARBA00005836"/>
    </source>
</evidence>
<dbReference type="InterPro" id="IPR036059">
    <property type="entry name" value="TldD/PmbA_sf"/>
</dbReference>
<dbReference type="SUPFAM" id="SSF111283">
    <property type="entry name" value="Putative modulator of DNA gyrase, PmbA/TldD"/>
    <property type="match status" value="1"/>
</dbReference>
<reference evidence="8 9" key="1">
    <citation type="journal article" date="2017" name="Water Res.">
        <title>Discovery and metagenomic analysis of an anammox bacterial enrichment related to Candidatus "Brocadia caroliniensis" in a full-scale glycerol-fed nitritation-denitritation separate centrate treatment process.</title>
        <authorList>
            <person name="Park H."/>
            <person name="Brotto A.C."/>
            <person name="van Loosdrecht M.C."/>
            <person name="Chandran K."/>
        </authorList>
    </citation>
    <scope>NUCLEOTIDE SEQUENCE [LARGE SCALE GENOMIC DNA]</scope>
    <source>
        <strain evidence="8">26THWARD</strain>
    </source>
</reference>
<evidence type="ECO:0000313" key="9">
    <source>
        <dbReference type="Proteomes" id="UP000189681"/>
    </source>
</evidence>
<dbReference type="AlphaFoldDB" id="A0A1V4ASG6"/>
<evidence type="ECO:0000259" key="7">
    <source>
        <dbReference type="Pfam" id="PF19290"/>
    </source>
</evidence>
<evidence type="ECO:0000256" key="4">
    <source>
        <dbReference type="ARBA" id="ARBA00023049"/>
    </source>
</evidence>
<accession>A0A1V4ASG6</accession>
<name>A0A1V4ASG6_9BACT</name>
<evidence type="ECO:0008006" key="10">
    <source>
        <dbReference type="Google" id="ProtNLM"/>
    </source>
</evidence>
<feature type="domain" description="Metalloprotease TldD/E C-terminal" evidence="6">
    <location>
        <begin position="219"/>
        <end position="452"/>
    </location>
</feature>
<evidence type="ECO:0000256" key="3">
    <source>
        <dbReference type="ARBA" id="ARBA00022801"/>
    </source>
</evidence>
<dbReference type="GO" id="GO:0006508">
    <property type="term" value="P:proteolysis"/>
    <property type="evidence" value="ECO:0007669"/>
    <property type="project" value="UniProtKB-KW"/>
</dbReference>
<dbReference type="Proteomes" id="UP000189681">
    <property type="component" value="Unassembled WGS sequence"/>
</dbReference>
<dbReference type="InterPro" id="IPR051463">
    <property type="entry name" value="Peptidase_U62_metallo"/>
</dbReference>
<dbReference type="STRING" id="1004156.AYP45_11030"/>
<dbReference type="PIRSF" id="PIRSF004919">
    <property type="entry name" value="TldD"/>
    <property type="match status" value="1"/>
</dbReference>
<dbReference type="Pfam" id="PF19290">
    <property type="entry name" value="PmbA_TldD_2nd"/>
    <property type="match status" value="1"/>
</dbReference>
<sequence length="453" mass="49727">MEKLMKDALKSARADYVEIRAQEGVNTGITYTGKELESIGENSAFGGCVRASVKGGWGFVAFNDITNLPRYVEMACEQARFVGREESRLAPIPAVHDVVKTKVEIDPATVSLTDKQAMCNKYNNIILSSKQIQTSNVRYLDSHGTVYFANTDGSFIVQETIFCGISLLAMARDGMNVQQSYYSVGDLRGFGNVQHMEDKCQEVTKRAIELLATKPVAGGKYTVIVDPKLCGVFVHEAFGHLSEADFIYENKKMREIMVLGKRFGMNDLSIVDDGSLVGEAGYNKYDSEGTPTQKTYLIKDGILTSRLHSRETAAKMHENPTGNARAIGYAHAPIVRMTNTYMEPRDYTFQKMLSEVDNGIYAIGALGGQTNMEMFTFSAEEAYMIRNGKLQEKVRDVVLTGNVFETLMNIDAIGGDLEIYGGLGGCGKGGQSPLRVSDGGPHVRIRNVVIGGR</sequence>
<evidence type="ECO:0000313" key="8">
    <source>
        <dbReference type="EMBL" id="OOP56083.1"/>
    </source>
</evidence>
<protein>
    <recommendedName>
        <fullName evidence="10">TldD/PmbA family protein</fullName>
    </recommendedName>
</protein>
<comment type="similarity">
    <text evidence="1">Belongs to the peptidase U62 family.</text>
</comment>
<evidence type="ECO:0000259" key="5">
    <source>
        <dbReference type="Pfam" id="PF01523"/>
    </source>
</evidence>
<keyword evidence="4" id="KW-0482">Metalloprotease</keyword>
<dbReference type="EMBL" id="AYTS01000101">
    <property type="protein sequence ID" value="OOP56083.1"/>
    <property type="molecule type" value="Genomic_DNA"/>
</dbReference>
<proteinExistence type="inferred from homology"/>
<evidence type="ECO:0000259" key="6">
    <source>
        <dbReference type="Pfam" id="PF19289"/>
    </source>
</evidence>
<comment type="caution">
    <text evidence="8">The sequence shown here is derived from an EMBL/GenBank/DDBJ whole genome shotgun (WGS) entry which is preliminary data.</text>
</comment>
<dbReference type="InterPro" id="IPR025502">
    <property type="entry name" value="TldD"/>
</dbReference>
<dbReference type="InterPro" id="IPR045570">
    <property type="entry name" value="Metalloprtase-TldD/E_cen_dom"/>
</dbReference>
<dbReference type="GO" id="GO:0005829">
    <property type="term" value="C:cytosol"/>
    <property type="evidence" value="ECO:0007669"/>
    <property type="project" value="TreeGrafter"/>
</dbReference>
<dbReference type="PANTHER" id="PTHR30624:SF0">
    <property type="entry name" value="METALLOPROTEASE SLR0863"/>
    <property type="match status" value="1"/>
</dbReference>
<feature type="domain" description="Metalloprotease TldD/E central" evidence="7">
    <location>
        <begin position="106"/>
        <end position="210"/>
    </location>
</feature>